<evidence type="ECO:0000313" key="2">
    <source>
        <dbReference type="Proteomes" id="UP000204502"/>
    </source>
</evidence>
<keyword evidence="2" id="KW-1185">Reference proteome</keyword>
<dbReference type="OrthoDB" id="27582at10239"/>
<sequence length="191" mass="21945">METTIHRANSIPAAAYIFSKAEEENIRLTQEEKVFVAGVKPAIKPTLSYESGRLVEPNPDFLKRFYPYMNIPHRGVPVFFGTQWTMDKFLKEGTCITKCDRTNNKPVLDFDQYHLGIYLGYPTPACNWFVYNDVDEEGNLKPRKVINYHGIQFVCGEEIADMCLAWMEENRPVPAKFKTSVSCHTLGDRPK</sequence>
<organism evidence="1 2">
    <name type="scientific">Bacillus phage Eldridge</name>
    <dbReference type="NCBI Taxonomy" id="1776293"/>
    <lineage>
        <taxon>Viruses</taxon>
        <taxon>Duplodnaviria</taxon>
        <taxon>Heunggongvirae</taxon>
        <taxon>Uroviricota</taxon>
        <taxon>Caudoviricetes</taxon>
        <taxon>Herelleviridae</taxon>
        <taxon>Bastillevirinae</taxon>
        <taxon>Eldridgevirus</taxon>
        <taxon>Eldridgevirus eldridge</taxon>
    </lineage>
</organism>
<dbReference type="EMBL" id="KU253712">
    <property type="protein sequence ID" value="AMB18599.1"/>
    <property type="molecule type" value="Genomic_DNA"/>
</dbReference>
<protein>
    <submittedName>
        <fullName evidence="1">Uncharacterized protein</fullName>
    </submittedName>
</protein>
<dbReference type="RefSeq" id="YP_009274723.1">
    <property type="nucleotide sequence ID" value="NC_030920.1"/>
</dbReference>
<accession>A0A0Y0AET2</accession>
<reference evidence="1 2" key="1">
    <citation type="journal article" date="2016" name="Genome Announc.">
        <title>Complete Genome Sequence of Bacillus megaterium Bacteriophage Eldridge.</title>
        <authorList>
            <person name="Reveille A.M."/>
            <person name="Eldridge K.A."/>
            <person name="Temple L.M."/>
        </authorList>
    </citation>
    <scope>NUCLEOTIDE SEQUENCE [LARGE SCALE GENOMIC DNA]</scope>
</reference>
<dbReference type="KEGG" id="vg:28801678"/>
<evidence type="ECO:0000313" key="1">
    <source>
        <dbReference type="EMBL" id="AMB18599.1"/>
    </source>
</evidence>
<dbReference type="GeneID" id="28801678"/>
<dbReference type="Proteomes" id="UP000204502">
    <property type="component" value="Segment"/>
</dbReference>
<proteinExistence type="predicted"/>
<name>A0A0Y0AET2_9CAUD</name>
<gene>
    <name evidence="1" type="ORF">Eldridge_016</name>
</gene>